<comment type="caution">
    <text evidence="3">The sequence shown here is derived from an EMBL/GenBank/DDBJ whole genome shotgun (WGS) entry which is preliminary data.</text>
</comment>
<dbReference type="NCBIfam" id="TIGR03991">
    <property type="entry name" value="alt_bact_glmU"/>
    <property type="match status" value="1"/>
</dbReference>
<proteinExistence type="predicted"/>
<organism evidence="3 4">
    <name type="scientific">Leptospira santarosai str. MOR084</name>
    <dbReference type="NCBI Taxonomy" id="1049984"/>
    <lineage>
        <taxon>Bacteria</taxon>
        <taxon>Pseudomonadati</taxon>
        <taxon>Spirochaetota</taxon>
        <taxon>Spirochaetia</taxon>
        <taxon>Leptospirales</taxon>
        <taxon>Leptospiraceae</taxon>
        <taxon>Leptospira</taxon>
    </lineage>
</organism>
<dbReference type="AlphaFoldDB" id="A0A0E2BE28"/>
<dbReference type="InterPro" id="IPR023917">
    <property type="entry name" value="Bifunctiontional_GlmU_bac-type"/>
</dbReference>
<keyword evidence="2" id="KW-0012">Acyltransferase</keyword>
<dbReference type="RefSeq" id="WP_004475449.1">
    <property type="nucleotide sequence ID" value="NZ_AHON02000050.1"/>
</dbReference>
<name>A0A0E2BE28_9LEPT</name>
<dbReference type="Proteomes" id="UP000006329">
    <property type="component" value="Unassembled WGS sequence"/>
</dbReference>
<sequence>MPKVQRILIDEREIPVGLRSLTRIRSFSEIRNGILNTVQRTKELYPDAKIFYAHSNPTFQLAFLERNPKLFSYDEKDVDLILSPESCLPWNLIDGTAKNIEDDLELGKEVWKRIRKLKVKSNHFHVVGKSKHLHIHSSADIYPGVVFDTTSGPVIVDKDVKITSFSFIEGPVYIGPNSQIDNARITGATSIGATCRIGGEVGTCLIGDFTNKHHEGFLGHSVLGSWVNIGALATTSDLKNNYGVVKIREEYDEYVTGSIKFGSVISDYCKIAIGVMLNTGTVVDFGSNVVSSRIGGYVSPFTWTESGQPYILDLFLRDSRKIMARRNRELTLSETELIRILYESKIKK</sequence>
<accession>A0A0E2BE28</accession>
<keyword evidence="1" id="KW-0808">Transferase</keyword>
<evidence type="ECO:0000256" key="2">
    <source>
        <dbReference type="ARBA" id="ARBA00023315"/>
    </source>
</evidence>
<dbReference type="InterPro" id="IPR050065">
    <property type="entry name" value="GlmU-like"/>
</dbReference>
<reference evidence="3" key="1">
    <citation type="submission" date="2012-10" db="EMBL/GenBank/DDBJ databases">
        <authorList>
            <person name="Harkins D.M."/>
            <person name="Durkin A.S."/>
            <person name="Brinkac L.M."/>
            <person name="Haft D.H."/>
            <person name="Selengut J.D."/>
            <person name="Sanka R."/>
            <person name="DePew J."/>
            <person name="Purushe J."/>
            <person name="Matthias M.A."/>
            <person name="Vinetz J.M."/>
            <person name="Sutton G.G."/>
            <person name="Nierman W.C."/>
            <person name="Fouts D.E."/>
        </authorList>
    </citation>
    <scope>NUCLEOTIDE SEQUENCE [LARGE SCALE GENOMIC DNA]</scope>
    <source>
        <strain evidence="3">MOR084</strain>
    </source>
</reference>
<dbReference type="PANTHER" id="PTHR43584">
    <property type="entry name" value="NUCLEOTIDYL TRANSFERASE"/>
    <property type="match status" value="1"/>
</dbReference>
<keyword evidence="4" id="KW-1185">Reference proteome</keyword>
<evidence type="ECO:0000256" key="1">
    <source>
        <dbReference type="ARBA" id="ARBA00022679"/>
    </source>
</evidence>
<dbReference type="Gene3D" id="2.160.10.10">
    <property type="entry name" value="Hexapeptide repeat proteins"/>
    <property type="match status" value="1"/>
</dbReference>
<gene>
    <name evidence="3" type="ORF">LEP1GSC179_1927</name>
</gene>
<dbReference type="PANTHER" id="PTHR43584:SF9">
    <property type="entry name" value="TRANSFERASE HEXAPEPTIDE REPEAT CONTAINING PROTEIN"/>
    <property type="match status" value="1"/>
</dbReference>
<dbReference type="GO" id="GO:0016779">
    <property type="term" value="F:nucleotidyltransferase activity"/>
    <property type="evidence" value="ECO:0007669"/>
    <property type="project" value="UniProtKB-ARBA"/>
</dbReference>
<dbReference type="SUPFAM" id="SSF51161">
    <property type="entry name" value="Trimeric LpxA-like enzymes"/>
    <property type="match status" value="1"/>
</dbReference>
<evidence type="ECO:0000313" key="4">
    <source>
        <dbReference type="Proteomes" id="UP000006329"/>
    </source>
</evidence>
<evidence type="ECO:0000313" key="3">
    <source>
        <dbReference type="EMBL" id="EKO33545.1"/>
    </source>
</evidence>
<dbReference type="InterPro" id="IPR011004">
    <property type="entry name" value="Trimer_LpxA-like_sf"/>
</dbReference>
<dbReference type="GO" id="GO:0016746">
    <property type="term" value="F:acyltransferase activity"/>
    <property type="evidence" value="ECO:0007669"/>
    <property type="project" value="UniProtKB-KW"/>
</dbReference>
<protein>
    <submittedName>
        <fullName evidence="3">UDP-N-acetylglucosamine diphosphorylase/glucosamine-1-phosphate N-acetyltransferase</fullName>
    </submittedName>
</protein>
<dbReference type="EMBL" id="AHON02000050">
    <property type="protein sequence ID" value="EKO33545.1"/>
    <property type="molecule type" value="Genomic_DNA"/>
</dbReference>